<organism evidence="1">
    <name type="scientific">marine sediment metagenome</name>
    <dbReference type="NCBI Taxonomy" id="412755"/>
    <lineage>
        <taxon>unclassified sequences</taxon>
        <taxon>metagenomes</taxon>
        <taxon>ecological metagenomes</taxon>
    </lineage>
</organism>
<proteinExistence type="predicted"/>
<accession>A0A0F9GVH4</accession>
<protein>
    <submittedName>
        <fullName evidence="1">Uncharacterized protein</fullName>
    </submittedName>
</protein>
<sequence length="181" mass="18734">MPSVKHEGFRQLRGDDSNHTFGIVVGEASRAVHVCTADDVGTDWNVSSFTHPTVMIHSATTPATNYLKLYQTGSSGIIDVAGTTVFTLTSSSIATALPIASTYVGGTAYASSGTFTAGSLFGIRVESIFTLTTTGNHKAISGETTYTPATSGYGSPIGVAAKVSLAGNFTGGTFILRGRRK</sequence>
<dbReference type="EMBL" id="LAZR01018868">
    <property type="protein sequence ID" value="KKL94661.1"/>
    <property type="molecule type" value="Genomic_DNA"/>
</dbReference>
<evidence type="ECO:0000313" key="1">
    <source>
        <dbReference type="EMBL" id="KKL94661.1"/>
    </source>
</evidence>
<gene>
    <name evidence="1" type="ORF">LCGC14_1862420</name>
</gene>
<name>A0A0F9GVH4_9ZZZZ</name>
<dbReference type="AlphaFoldDB" id="A0A0F9GVH4"/>
<reference evidence="1" key="1">
    <citation type="journal article" date="2015" name="Nature">
        <title>Complex archaea that bridge the gap between prokaryotes and eukaryotes.</title>
        <authorList>
            <person name="Spang A."/>
            <person name="Saw J.H."/>
            <person name="Jorgensen S.L."/>
            <person name="Zaremba-Niedzwiedzka K."/>
            <person name="Martijn J."/>
            <person name="Lind A.E."/>
            <person name="van Eijk R."/>
            <person name="Schleper C."/>
            <person name="Guy L."/>
            <person name="Ettema T.J."/>
        </authorList>
    </citation>
    <scope>NUCLEOTIDE SEQUENCE</scope>
</reference>
<comment type="caution">
    <text evidence="1">The sequence shown here is derived from an EMBL/GenBank/DDBJ whole genome shotgun (WGS) entry which is preliminary data.</text>
</comment>